<dbReference type="AlphaFoldDB" id="A0A7H8N212"/>
<dbReference type="PANTHER" id="PTHR35526">
    <property type="entry name" value="ANTI-SIGMA-F FACTOR RSBW-RELATED"/>
    <property type="match status" value="1"/>
</dbReference>
<keyword evidence="1" id="KW-0067">ATP-binding</keyword>
<accession>A0A7H8N212</accession>
<keyword evidence="1" id="KW-0547">Nucleotide-binding</keyword>
<dbReference type="Gene3D" id="3.30.565.10">
    <property type="entry name" value="Histidine kinase-like ATPase, C-terminal domain"/>
    <property type="match status" value="1"/>
</dbReference>
<reference evidence="1 2" key="1">
    <citation type="submission" date="2020-06" db="EMBL/GenBank/DDBJ databases">
        <title>Genome mining for natural products.</title>
        <authorList>
            <person name="Zhang B."/>
            <person name="Shi J."/>
            <person name="Ge H."/>
        </authorList>
    </citation>
    <scope>NUCLEOTIDE SEQUENCE [LARGE SCALE GENOMIC DNA]</scope>
    <source>
        <strain evidence="1 2">NA00687</strain>
    </source>
</reference>
<evidence type="ECO:0000313" key="1">
    <source>
        <dbReference type="EMBL" id="QKW48550.1"/>
    </source>
</evidence>
<protein>
    <submittedName>
        <fullName evidence="1">ATP-binding protein</fullName>
    </submittedName>
</protein>
<dbReference type="PANTHER" id="PTHR35526:SF3">
    <property type="entry name" value="ANTI-SIGMA-F FACTOR RSBW"/>
    <property type="match status" value="1"/>
</dbReference>
<dbReference type="RefSeq" id="WP_176160247.1">
    <property type="nucleotide sequence ID" value="NZ_CP054929.1"/>
</dbReference>
<sequence length="206" mass="22078">MGRAALLVSELVANAVVHGGRHRDSPPRMVWCHIQRAAGTVWLSAWGPPCTTAPSPGRSPEDAKGGVWALPESGRGLLIVAAVSRAWGTRMGCVNRLVWAELSPHPLRRGAPMLPDPRHDVHAAEIERAVRDLQDALSRLEALGQAPYPVGDPTGCAPSPAIGGWGEMGVLLPGEALIWSPPSADAHEPGLWVRWPHAWTPPEHRP</sequence>
<proteinExistence type="predicted"/>
<dbReference type="EMBL" id="CP054929">
    <property type="protein sequence ID" value="QKW48550.1"/>
    <property type="molecule type" value="Genomic_DNA"/>
</dbReference>
<dbReference type="InterPro" id="IPR036890">
    <property type="entry name" value="HATPase_C_sf"/>
</dbReference>
<organism evidence="1 2">
    <name type="scientific">Streptomyces buecherae</name>
    <dbReference type="NCBI Taxonomy" id="2763006"/>
    <lineage>
        <taxon>Bacteria</taxon>
        <taxon>Bacillati</taxon>
        <taxon>Actinomycetota</taxon>
        <taxon>Actinomycetes</taxon>
        <taxon>Kitasatosporales</taxon>
        <taxon>Streptomycetaceae</taxon>
        <taxon>Streptomyces</taxon>
    </lineage>
</organism>
<dbReference type="InterPro" id="IPR050267">
    <property type="entry name" value="Anti-sigma-factor_SerPK"/>
</dbReference>
<evidence type="ECO:0000313" key="2">
    <source>
        <dbReference type="Proteomes" id="UP000509303"/>
    </source>
</evidence>
<gene>
    <name evidence="1" type="ORF">HUT08_02175</name>
</gene>
<name>A0A7H8N212_9ACTN</name>
<dbReference type="Proteomes" id="UP000509303">
    <property type="component" value="Chromosome"/>
</dbReference>
<dbReference type="CDD" id="cd16936">
    <property type="entry name" value="HATPase_RsbW-like"/>
    <property type="match status" value="1"/>
</dbReference>
<keyword evidence="2" id="KW-1185">Reference proteome</keyword>
<dbReference type="GO" id="GO:0005524">
    <property type="term" value="F:ATP binding"/>
    <property type="evidence" value="ECO:0007669"/>
    <property type="project" value="UniProtKB-KW"/>
</dbReference>